<organism evidence="4">
    <name type="scientific">Rodentolepis nana</name>
    <name type="common">Dwarf tapeworm</name>
    <name type="synonym">Hymenolepis nana</name>
    <dbReference type="NCBI Taxonomy" id="102285"/>
    <lineage>
        <taxon>Eukaryota</taxon>
        <taxon>Metazoa</taxon>
        <taxon>Spiralia</taxon>
        <taxon>Lophotrochozoa</taxon>
        <taxon>Platyhelminthes</taxon>
        <taxon>Cestoda</taxon>
        <taxon>Eucestoda</taxon>
        <taxon>Cyclophyllidea</taxon>
        <taxon>Hymenolepididae</taxon>
        <taxon>Rodentolepis</taxon>
    </lineage>
</organism>
<keyword evidence="1" id="KW-0472">Membrane</keyword>
<gene>
    <name evidence="2" type="ORF">HNAJ_LOCUS12734</name>
</gene>
<dbReference type="Proteomes" id="UP000278807">
    <property type="component" value="Unassembled WGS sequence"/>
</dbReference>
<keyword evidence="3" id="KW-1185">Reference proteome</keyword>
<dbReference type="EMBL" id="UZAE01014601">
    <property type="protein sequence ID" value="VDO13940.1"/>
    <property type="molecule type" value="Genomic_DNA"/>
</dbReference>
<dbReference type="STRING" id="102285.A0A0R3TY11"/>
<evidence type="ECO:0000256" key="1">
    <source>
        <dbReference type="SAM" id="Phobius"/>
    </source>
</evidence>
<accession>A0A0R3TY11</accession>
<reference evidence="2 3" key="2">
    <citation type="submission" date="2018-11" db="EMBL/GenBank/DDBJ databases">
        <authorList>
            <consortium name="Pathogen Informatics"/>
        </authorList>
    </citation>
    <scope>NUCLEOTIDE SEQUENCE [LARGE SCALE GENOMIC DNA]</scope>
</reference>
<name>A0A0R3TY11_RODNA</name>
<evidence type="ECO:0000313" key="2">
    <source>
        <dbReference type="EMBL" id="VDO13940.1"/>
    </source>
</evidence>
<sequence>MRFAFNSHINPIAISAMIRVGAAPLFFFILLITVGVLSAPQQEGGSNGGLDSFSLINVNPLLPPPRLKVYRGKWSPLLRQHLPITKRVLRGGRHICRIEVEELAPIFSIVGHLEPKVINYMFN</sequence>
<evidence type="ECO:0000313" key="3">
    <source>
        <dbReference type="Proteomes" id="UP000278807"/>
    </source>
</evidence>
<dbReference type="WBParaSite" id="HNAJ_0001275801-mRNA-1">
    <property type="protein sequence ID" value="HNAJ_0001275801-mRNA-1"/>
    <property type="gene ID" value="HNAJ_0001275801"/>
</dbReference>
<dbReference type="AlphaFoldDB" id="A0A0R3TY11"/>
<feature type="transmembrane region" description="Helical" evidence="1">
    <location>
        <begin position="12"/>
        <end position="37"/>
    </location>
</feature>
<keyword evidence="1" id="KW-0812">Transmembrane</keyword>
<evidence type="ECO:0000313" key="4">
    <source>
        <dbReference type="WBParaSite" id="HNAJ_0001275801-mRNA-1"/>
    </source>
</evidence>
<proteinExistence type="predicted"/>
<keyword evidence="1" id="KW-1133">Transmembrane helix</keyword>
<protein>
    <submittedName>
        <fullName evidence="2 4">Uncharacterized protein</fullName>
    </submittedName>
</protein>
<reference evidence="4" key="1">
    <citation type="submission" date="2017-02" db="UniProtKB">
        <authorList>
            <consortium name="WormBaseParasite"/>
        </authorList>
    </citation>
    <scope>IDENTIFICATION</scope>
</reference>